<keyword evidence="7" id="KW-0449">Lipoprotein</keyword>
<evidence type="ECO:0000259" key="9">
    <source>
        <dbReference type="Pfam" id="PF25198"/>
    </source>
</evidence>
<keyword evidence="5" id="KW-0472">Membrane</keyword>
<keyword evidence="6" id="KW-0564">Palmitate</keyword>
<keyword evidence="11" id="KW-1185">Reference proteome</keyword>
<evidence type="ECO:0000256" key="7">
    <source>
        <dbReference type="ARBA" id="ARBA00023288"/>
    </source>
</evidence>
<evidence type="ECO:0000256" key="4">
    <source>
        <dbReference type="ARBA" id="ARBA00022729"/>
    </source>
</evidence>
<dbReference type="InterPro" id="IPR008844">
    <property type="entry name" value="Spore_GerAC-like"/>
</dbReference>
<comment type="similarity">
    <text evidence="2">Belongs to the GerABKC lipoprotein family.</text>
</comment>
<dbReference type="InterPro" id="IPR057336">
    <property type="entry name" value="GerAC_N"/>
</dbReference>
<dbReference type="Gene3D" id="3.30.300.210">
    <property type="entry name" value="Nutrient germinant receptor protein C, domain 3"/>
    <property type="match status" value="1"/>
</dbReference>
<dbReference type="PROSITE" id="PS51257">
    <property type="entry name" value="PROKAR_LIPOPROTEIN"/>
    <property type="match status" value="1"/>
</dbReference>
<dbReference type="Pfam" id="PF05504">
    <property type="entry name" value="Spore_GerAC"/>
    <property type="match status" value="1"/>
</dbReference>
<dbReference type="GO" id="GO:0016020">
    <property type="term" value="C:membrane"/>
    <property type="evidence" value="ECO:0007669"/>
    <property type="project" value="UniProtKB-SubCell"/>
</dbReference>
<accession>A0A2V2YUK1</accession>
<dbReference type="GO" id="GO:0009847">
    <property type="term" value="P:spore germination"/>
    <property type="evidence" value="ECO:0007669"/>
    <property type="project" value="InterPro"/>
</dbReference>
<evidence type="ECO:0000256" key="5">
    <source>
        <dbReference type="ARBA" id="ARBA00023136"/>
    </source>
</evidence>
<gene>
    <name evidence="10" type="ORF">DFQ01_10663</name>
</gene>
<dbReference type="NCBIfam" id="TIGR02887">
    <property type="entry name" value="spore_ger_x_C"/>
    <property type="match status" value="1"/>
</dbReference>
<dbReference type="Proteomes" id="UP000246635">
    <property type="component" value="Unassembled WGS sequence"/>
</dbReference>
<dbReference type="EMBL" id="QGTQ01000006">
    <property type="protein sequence ID" value="PWW04780.1"/>
    <property type="molecule type" value="Genomic_DNA"/>
</dbReference>
<dbReference type="Pfam" id="PF25198">
    <property type="entry name" value="Spore_GerAC_N"/>
    <property type="match status" value="1"/>
</dbReference>
<name>A0A2V2YUK1_9BACL</name>
<keyword evidence="3" id="KW-0309">Germination</keyword>
<proteinExistence type="inferred from homology"/>
<dbReference type="AlphaFoldDB" id="A0A2V2YUK1"/>
<evidence type="ECO:0000313" key="11">
    <source>
        <dbReference type="Proteomes" id="UP000246635"/>
    </source>
</evidence>
<evidence type="ECO:0000256" key="2">
    <source>
        <dbReference type="ARBA" id="ARBA00007886"/>
    </source>
</evidence>
<evidence type="ECO:0000256" key="1">
    <source>
        <dbReference type="ARBA" id="ARBA00004635"/>
    </source>
</evidence>
<comment type="subcellular location">
    <subcellularLocation>
        <location evidence="1">Membrane</location>
        <topology evidence="1">Lipid-anchor</topology>
    </subcellularLocation>
</comment>
<dbReference type="InterPro" id="IPR046953">
    <property type="entry name" value="Spore_GerAC-like_C"/>
</dbReference>
<evidence type="ECO:0000256" key="6">
    <source>
        <dbReference type="ARBA" id="ARBA00023139"/>
    </source>
</evidence>
<protein>
    <submittedName>
        <fullName evidence="10">Ger(X)C family germination protein</fullName>
    </submittedName>
</protein>
<dbReference type="InterPro" id="IPR038501">
    <property type="entry name" value="Spore_GerAC_C_sf"/>
</dbReference>
<dbReference type="RefSeq" id="WP_110043899.1">
    <property type="nucleotide sequence ID" value="NZ_CP054612.1"/>
</dbReference>
<evidence type="ECO:0000256" key="3">
    <source>
        <dbReference type="ARBA" id="ARBA00022544"/>
    </source>
</evidence>
<dbReference type="PANTHER" id="PTHR35789:SF1">
    <property type="entry name" value="SPORE GERMINATION PROTEIN B3"/>
    <property type="match status" value="1"/>
</dbReference>
<dbReference type="OrthoDB" id="2370124at2"/>
<comment type="caution">
    <text evidence="10">The sequence shown here is derived from an EMBL/GenBank/DDBJ whole genome shotgun (WGS) entry which is preliminary data.</text>
</comment>
<organism evidence="10 11">
    <name type="scientific">Paenibacillus cellulosilyticus</name>
    <dbReference type="NCBI Taxonomy" id="375489"/>
    <lineage>
        <taxon>Bacteria</taxon>
        <taxon>Bacillati</taxon>
        <taxon>Bacillota</taxon>
        <taxon>Bacilli</taxon>
        <taxon>Bacillales</taxon>
        <taxon>Paenibacillaceae</taxon>
        <taxon>Paenibacillus</taxon>
    </lineage>
</organism>
<feature type="domain" description="Spore germination GerAC-like C-terminal" evidence="8">
    <location>
        <begin position="199"/>
        <end position="368"/>
    </location>
</feature>
<feature type="domain" description="Spore germination protein N-terminal" evidence="9">
    <location>
        <begin position="19"/>
        <end position="190"/>
    </location>
</feature>
<evidence type="ECO:0000313" key="10">
    <source>
        <dbReference type="EMBL" id="PWW04780.1"/>
    </source>
</evidence>
<keyword evidence="4" id="KW-0732">Signal</keyword>
<sequence>MRKVAFGITLLLLLTGCWDRLPLRNLQMIDVIGIDRDEKSKEIKVDLIVTSLKGAGKGEGEPIADRTTLTGPTVIEAVGQAEYMDQGPFLAVNTRAFLMSETFAAYRPVDELKFLLHAPYTAINTPIVVFDGVDEAIVKYKSSNRKAPVEKLNNFIKSLESNGVIRNVSMMEFITSAEEPLEDYPLPIMRYHELKFQLEGAMLFHSGVYSGAKLSPEQLRMLMFMLGVDQGRQRITGSVSDSASGIDNLTYGFSVKSVHRSEHTQQNTGRLPKVTVGVRLNINVFDIGENIDTLMPNYSKKMEQLFNKQFEHEAADMIQTLQQANCDALGVGKHIKAYHPKLWKKLDWRKDFPKITIVPKFDVRILNSDGFEQFQ</sequence>
<evidence type="ECO:0000259" key="8">
    <source>
        <dbReference type="Pfam" id="PF05504"/>
    </source>
</evidence>
<dbReference type="PANTHER" id="PTHR35789">
    <property type="entry name" value="SPORE GERMINATION PROTEIN B3"/>
    <property type="match status" value="1"/>
</dbReference>
<reference evidence="10 11" key="1">
    <citation type="submission" date="2018-05" db="EMBL/GenBank/DDBJ databases">
        <title>Genomic Encyclopedia of Type Strains, Phase III (KMG-III): the genomes of soil and plant-associated and newly described type strains.</title>
        <authorList>
            <person name="Whitman W."/>
        </authorList>
    </citation>
    <scope>NUCLEOTIDE SEQUENCE [LARGE SCALE GENOMIC DNA]</scope>
    <source>
        <strain evidence="10 11">CECT 5696</strain>
    </source>
</reference>